<reference evidence="1" key="2">
    <citation type="journal article" date="2022" name="New Phytol.">
        <title>Evolutionary transition to the ectomycorrhizal habit in the genomes of a hyperdiverse lineage of mushroom-forming fungi.</title>
        <authorList>
            <person name="Looney B."/>
            <person name="Miyauchi S."/>
            <person name="Morin E."/>
            <person name="Drula E."/>
            <person name="Courty P.E."/>
            <person name="Kohler A."/>
            <person name="Kuo A."/>
            <person name="LaButti K."/>
            <person name="Pangilinan J."/>
            <person name="Lipzen A."/>
            <person name="Riley R."/>
            <person name="Andreopoulos W."/>
            <person name="He G."/>
            <person name="Johnson J."/>
            <person name="Nolan M."/>
            <person name="Tritt A."/>
            <person name="Barry K.W."/>
            <person name="Grigoriev I.V."/>
            <person name="Nagy L.G."/>
            <person name="Hibbett D."/>
            <person name="Henrissat B."/>
            <person name="Matheny P.B."/>
            <person name="Labbe J."/>
            <person name="Martin F.M."/>
        </authorList>
    </citation>
    <scope>NUCLEOTIDE SEQUENCE</scope>
    <source>
        <strain evidence="1">FP105234-sp</strain>
    </source>
</reference>
<evidence type="ECO:0000313" key="1">
    <source>
        <dbReference type="EMBL" id="KAI0049785.1"/>
    </source>
</evidence>
<comment type="caution">
    <text evidence="1">The sequence shown here is derived from an EMBL/GenBank/DDBJ whole genome shotgun (WGS) entry which is preliminary data.</text>
</comment>
<dbReference type="EMBL" id="MU275869">
    <property type="protein sequence ID" value="KAI0049785.1"/>
    <property type="molecule type" value="Genomic_DNA"/>
</dbReference>
<organism evidence="1 2">
    <name type="scientific">Auriscalpium vulgare</name>
    <dbReference type="NCBI Taxonomy" id="40419"/>
    <lineage>
        <taxon>Eukaryota</taxon>
        <taxon>Fungi</taxon>
        <taxon>Dikarya</taxon>
        <taxon>Basidiomycota</taxon>
        <taxon>Agaricomycotina</taxon>
        <taxon>Agaricomycetes</taxon>
        <taxon>Russulales</taxon>
        <taxon>Auriscalpiaceae</taxon>
        <taxon>Auriscalpium</taxon>
    </lineage>
</organism>
<proteinExistence type="predicted"/>
<name>A0ACB8S1R5_9AGAM</name>
<evidence type="ECO:0000313" key="2">
    <source>
        <dbReference type="Proteomes" id="UP000814033"/>
    </source>
</evidence>
<reference evidence="1" key="1">
    <citation type="submission" date="2021-02" db="EMBL/GenBank/DDBJ databases">
        <authorList>
            <consortium name="DOE Joint Genome Institute"/>
            <person name="Ahrendt S."/>
            <person name="Looney B.P."/>
            <person name="Miyauchi S."/>
            <person name="Morin E."/>
            <person name="Drula E."/>
            <person name="Courty P.E."/>
            <person name="Chicoki N."/>
            <person name="Fauchery L."/>
            <person name="Kohler A."/>
            <person name="Kuo A."/>
            <person name="Labutti K."/>
            <person name="Pangilinan J."/>
            <person name="Lipzen A."/>
            <person name="Riley R."/>
            <person name="Andreopoulos W."/>
            <person name="He G."/>
            <person name="Johnson J."/>
            <person name="Barry K.W."/>
            <person name="Grigoriev I.V."/>
            <person name="Nagy L."/>
            <person name="Hibbett D."/>
            <person name="Henrissat B."/>
            <person name="Matheny P.B."/>
            <person name="Labbe J."/>
            <person name="Martin F."/>
        </authorList>
    </citation>
    <scope>NUCLEOTIDE SEQUENCE</scope>
    <source>
        <strain evidence="1">FP105234-sp</strain>
    </source>
</reference>
<keyword evidence="2" id="KW-1185">Reference proteome</keyword>
<dbReference type="Proteomes" id="UP000814033">
    <property type="component" value="Unassembled WGS sequence"/>
</dbReference>
<gene>
    <name evidence="1" type="ORF">FA95DRAFT_1537523</name>
</gene>
<accession>A0ACB8S1R5</accession>
<sequence length="82" mass="9531">MCLEECFGNQYRGCGHYVRLYSTGVRTDCGSLTCVHSATHMHKTARQCTCSRAIYDNRRVINLFQEQCDDCKEVGYDRGRRR</sequence>
<protein>
    <submittedName>
        <fullName evidence="1">Uncharacterized protein</fullName>
    </submittedName>
</protein>